<evidence type="ECO:0000313" key="1">
    <source>
        <dbReference type="EMBL" id="CAB4152835.1"/>
    </source>
</evidence>
<dbReference type="EMBL" id="LR796580">
    <property type="protein sequence ID" value="CAB4152835.1"/>
    <property type="molecule type" value="Genomic_DNA"/>
</dbReference>
<evidence type="ECO:0000313" key="5">
    <source>
        <dbReference type="EMBL" id="CAB5229932.1"/>
    </source>
</evidence>
<proteinExistence type="predicted"/>
<protein>
    <submittedName>
        <fullName evidence="4">Uncharacterized protein</fullName>
    </submittedName>
</protein>
<evidence type="ECO:0000313" key="2">
    <source>
        <dbReference type="EMBL" id="CAB4184023.1"/>
    </source>
</evidence>
<accession>A0A6J5SN31</accession>
<evidence type="ECO:0000313" key="4">
    <source>
        <dbReference type="EMBL" id="CAB4215512.1"/>
    </source>
</evidence>
<sequence length="75" mass="8505">MTITVLSKRIRDELAQAPDGLTPREVALKLGVEVSQINRSLALMPDVYIDRWTPFKNRFTSIHCLAFVPDDCPHP</sequence>
<dbReference type="EMBL" id="LR797426">
    <property type="protein sequence ID" value="CAB4215512.1"/>
    <property type="molecule type" value="Genomic_DNA"/>
</dbReference>
<dbReference type="EMBL" id="LR798412">
    <property type="protein sequence ID" value="CAB5229932.1"/>
    <property type="molecule type" value="Genomic_DNA"/>
</dbReference>
<dbReference type="EMBL" id="LR797320">
    <property type="protein sequence ID" value="CAB4202603.1"/>
    <property type="molecule type" value="Genomic_DNA"/>
</dbReference>
<evidence type="ECO:0000313" key="3">
    <source>
        <dbReference type="EMBL" id="CAB4202603.1"/>
    </source>
</evidence>
<organism evidence="4">
    <name type="scientific">uncultured Caudovirales phage</name>
    <dbReference type="NCBI Taxonomy" id="2100421"/>
    <lineage>
        <taxon>Viruses</taxon>
        <taxon>Duplodnaviria</taxon>
        <taxon>Heunggongvirae</taxon>
        <taxon>Uroviricota</taxon>
        <taxon>Caudoviricetes</taxon>
        <taxon>Peduoviridae</taxon>
        <taxon>Maltschvirus</taxon>
        <taxon>Maltschvirus maltsch</taxon>
    </lineage>
</organism>
<reference evidence="4" key="1">
    <citation type="submission" date="2020-05" db="EMBL/GenBank/DDBJ databases">
        <authorList>
            <person name="Chiriac C."/>
            <person name="Salcher M."/>
            <person name="Ghai R."/>
            <person name="Kavagutti S V."/>
        </authorList>
    </citation>
    <scope>NUCLEOTIDE SEQUENCE</scope>
</reference>
<dbReference type="EMBL" id="LR797051">
    <property type="protein sequence ID" value="CAB4184023.1"/>
    <property type="molecule type" value="Genomic_DNA"/>
</dbReference>
<gene>
    <name evidence="2" type="ORF">UFOVP1108_30</name>
    <name evidence="3" type="ORF">UFOVP1377_34</name>
    <name evidence="4" type="ORF">UFOVP1472_17</name>
    <name evidence="5" type="ORF">UFOVP1559_21</name>
    <name evidence="1" type="ORF">UFOVP604_30</name>
</gene>
<name>A0A6J5SN31_9CAUD</name>